<accession>A0A975K7D7</accession>
<feature type="region of interest" description="Disordered" evidence="1">
    <location>
        <begin position="59"/>
        <end position="85"/>
    </location>
</feature>
<dbReference type="SUPFAM" id="SSF110849">
    <property type="entry name" value="ParB/Sulfiredoxin"/>
    <property type="match status" value="1"/>
</dbReference>
<dbReference type="Proteomes" id="UP000681425">
    <property type="component" value="Chromosome"/>
</dbReference>
<evidence type="ECO:0000313" key="2">
    <source>
        <dbReference type="EMBL" id="QUT04822.1"/>
    </source>
</evidence>
<protein>
    <recommendedName>
        <fullName evidence="4">ParB/Sulfiredoxin domain-containing protein</fullName>
    </recommendedName>
</protein>
<sequence length="385" mass="41816">MRAYMVGERQPNGTFLIKTKRGQARVHVGFAAIERNGEPWTMHPDSVKSFVAELEEGEAGYGNLPRTPSSGPEAEVAPRDDDTDEITRRIRASSDIATRPQPKVKAVVAISPQPTRTAVARKAKFAPPLGMPPSIENRNPAELNIDDGYQRSIDTGPSKALIERIARSWDWRMCLPLVVSKRDDGSLWVIDGQHRHAAAMLRGDISYLPCCVGVYGSVADEAAMFVAMNRARRAINRLDDFHAAQAGGDAEALQIAELIEAAGFTVSRKTGVASWVPGEVAFTSAIGAVLRKHGAAVVSQALDMMAKAFPGERLVAGSPVFTALCRILVRPPDNFDPERLAAGLRTFDMKGWASFLAQAKGGDERAQRLRETLLMAYDDAGRVNV</sequence>
<keyword evidence="3" id="KW-1185">Reference proteome</keyword>
<name>A0A975K7D7_9SPHN</name>
<evidence type="ECO:0000256" key="1">
    <source>
        <dbReference type="SAM" id="MobiDB-lite"/>
    </source>
</evidence>
<dbReference type="EMBL" id="CP073910">
    <property type="protein sequence ID" value="QUT04822.1"/>
    <property type="molecule type" value="Genomic_DNA"/>
</dbReference>
<evidence type="ECO:0000313" key="3">
    <source>
        <dbReference type="Proteomes" id="UP000681425"/>
    </source>
</evidence>
<reference evidence="2" key="1">
    <citation type="submission" date="2021-04" db="EMBL/GenBank/DDBJ databases">
        <title>Isolation of p-tert-butylphenol degrading bacteria Sphingobium phenoxybenzoativorans Tas13 from active sludge.</title>
        <authorList>
            <person name="Li Y."/>
        </authorList>
    </citation>
    <scope>NUCLEOTIDE SEQUENCE</scope>
    <source>
        <strain evidence="2">Tas13</strain>
    </source>
</reference>
<dbReference type="RefSeq" id="WP_212608562.1">
    <property type="nucleotide sequence ID" value="NZ_CP073910.1"/>
</dbReference>
<dbReference type="AlphaFoldDB" id="A0A975K7D7"/>
<dbReference type="InterPro" id="IPR036086">
    <property type="entry name" value="ParB/Sulfiredoxin_sf"/>
</dbReference>
<dbReference type="KEGG" id="spph:KFK14_17550"/>
<feature type="compositionally biased region" description="Basic and acidic residues" evidence="1">
    <location>
        <begin position="76"/>
        <end position="85"/>
    </location>
</feature>
<gene>
    <name evidence="2" type="ORF">KFK14_17550</name>
</gene>
<organism evidence="2 3">
    <name type="scientific">Sphingobium phenoxybenzoativorans</name>
    <dbReference type="NCBI Taxonomy" id="1592790"/>
    <lineage>
        <taxon>Bacteria</taxon>
        <taxon>Pseudomonadati</taxon>
        <taxon>Pseudomonadota</taxon>
        <taxon>Alphaproteobacteria</taxon>
        <taxon>Sphingomonadales</taxon>
        <taxon>Sphingomonadaceae</taxon>
        <taxon>Sphingobium</taxon>
    </lineage>
</organism>
<proteinExistence type="predicted"/>
<dbReference type="Pfam" id="PF20188">
    <property type="entry name" value="DUF6551"/>
    <property type="match status" value="1"/>
</dbReference>
<dbReference type="InterPro" id="IPR046681">
    <property type="entry name" value="DUF6551"/>
</dbReference>
<evidence type="ECO:0008006" key="4">
    <source>
        <dbReference type="Google" id="ProtNLM"/>
    </source>
</evidence>